<evidence type="ECO:0000256" key="2">
    <source>
        <dbReference type="ARBA" id="ARBA00022898"/>
    </source>
</evidence>
<protein>
    <submittedName>
        <fullName evidence="7">Putative HTH-type transcriptional regulator YjiR</fullName>
    </submittedName>
</protein>
<dbReference type="PANTHER" id="PTHR46577:SF1">
    <property type="entry name" value="HTH-TYPE TRANSCRIPTIONAL REGULATORY PROTEIN GABR"/>
    <property type="match status" value="1"/>
</dbReference>
<dbReference type="PANTHER" id="PTHR46577">
    <property type="entry name" value="HTH-TYPE TRANSCRIPTIONAL REGULATORY PROTEIN GABR"/>
    <property type="match status" value="1"/>
</dbReference>
<dbReference type="EMBL" id="CYPW01000025">
    <property type="protein sequence ID" value="CUH53107.1"/>
    <property type="molecule type" value="Genomic_DNA"/>
</dbReference>
<evidence type="ECO:0000256" key="3">
    <source>
        <dbReference type="ARBA" id="ARBA00023015"/>
    </source>
</evidence>
<dbReference type="OrthoDB" id="9804020at2"/>
<dbReference type="InterPro" id="IPR015421">
    <property type="entry name" value="PyrdxlP-dep_Trfase_major"/>
</dbReference>
<dbReference type="RefSeq" id="WP_083499051.1">
    <property type="nucleotide sequence ID" value="NZ_FOMU01000009.1"/>
</dbReference>
<keyword evidence="5" id="KW-0804">Transcription</keyword>
<comment type="similarity">
    <text evidence="1">In the C-terminal section; belongs to the class-I pyridoxal-phosphate-dependent aminotransferase family.</text>
</comment>
<dbReference type="Proteomes" id="UP000054823">
    <property type="component" value="Unassembled WGS sequence"/>
</dbReference>
<dbReference type="InterPro" id="IPR004839">
    <property type="entry name" value="Aminotransferase_I/II_large"/>
</dbReference>
<dbReference type="InterPro" id="IPR036388">
    <property type="entry name" value="WH-like_DNA-bd_sf"/>
</dbReference>
<proteinExistence type="inferred from homology"/>
<evidence type="ECO:0000313" key="7">
    <source>
        <dbReference type="EMBL" id="CUH53107.1"/>
    </source>
</evidence>
<dbReference type="SUPFAM" id="SSF53383">
    <property type="entry name" value="PLP-dependent transferases"/>
    <property type="match status" value="1"/>
</dbReference>
<dbReference type="InterPro" id="IPR000524">
    <property type="entry name" value="Tscrpt_reg_HTH_GntR"/>
</dbReference>
<dbReference type="GO" id="GO:0003700">
    <property type="term" value="F:DNA-binding transcription factor activity"/>
    <property type="evidence" value="ECO:0007669"/>
    <property type="project" value="InterPro"/>
</dbReference>
<evidence type="ECO:0000259" key="6">
    <source>
        <dbReference type="PROSITE" id="PS50949"/>
    </source>
</evidence>
<dbReference type="Gene3D" id="3.40.640.10">
    <property type="entry name" value="Type I PLP-dependent aspartate aminotransferase-like (Major domain)"/>
    <property type="match status" value="1"/>
</dbReference>
<dbReference type="PROSITE" id="PS50949">
    <property type="entry name" value="HTH_GNTR"/>
    <property type="match status" value="1"/>
</dbReference>
<dbReference type="SMART" id="SM00345">
    <property type="entry name" value="HTH_GNTR"/>
    <property type="match status" value="1"/>
</dbReference>
<dbReference type="GO" id="GO:0030170">
    <property type="term" value="F:pyridoxal phosphate binding"/>
    <property type="evidence" value="ECO:0007669"/>
    <property type="project" value="InterPro"/>
</dbReference>
<keyword evidence="8" id="KW-1185">Reference proteome</keyword>
<evidence type="ECO:0000313" key="8">
    <source>
        <dbReference type="Proteomes" id="UP000054823"/>
    </source>
</evidence>
<gene>
    <name evidence="7" type="primary">yjiR</name>
    <name evidence="7" type="ORF">SHM7688_02559</name>
</gene>
<organism evidence="7 8">
    <name type="scientific">Shimia marina</name>
    <dbReference type="NCBI Taxonomy" id="321267"/>
    <lineage>
        <taxon>Bacteria</taxon>
        <taxon>Pseudomonadati</taxon>
        <taxon>Pseudomonadota</taxon>
        <taxon>Alphaproteobacteria</taxon>
        <taxon>Rhodobacterales</taxon>
        <taxon>Roseobacteraceae</taxon>
    </lineage>
</organism>
<dbReference type="InterPro" id="IPR036390">
    <property type="entry name" value="WH_DNA-bd_sf"/>
</dbReference>
<dbReference type="CDD" id="cd07377">
    <property type="entry name" value="WHTH_GntR"/>
    <property type="match status" value="1"/>
</dbReference>
<dbReference type="CDD" id="cd00609">
    <property type="entry name" value="AAT_like"/>
    <property type="match status" value="1"/>
</dbReference>
<accession>A0A0P1FE48</accession>
<dbReference type="AlphaFoldDB" id="A0A0P1FE48"/>
<reference evidence="7 8" key="1">
    <citation type="submission" date="2015-09" db="EMBL/GenBank/DDBJ databases">
        <authorList>
            <consortium name="Swine Surveillance"/>
        </authorList>
    </citation>
    <scope>NUCLEOTIDE SEQUENCE [LARGE SCALE GENOMIC DNA]</scope>
    <source>
        <strain evidence="7 8">CECT 7688</strain>
    </source>
</reference>
<dbReference type="GO" id="GO:0003677">
    <property type="term" value="F:DNA binding"/>
    <property type="evidence" value="ECO:0007669"/>
    <property type="project" value="UniProtKB-KW"/>
</dbReference>
<keyword evidence="2" id="KW-0663">Pyridoxal phosphate</keyword>
<evidence type="ECO:0000256" key="1">
    <source>
        <dbReference type="ARBA" id="ARBA00005384"/>
    </source>
</evidence>
<dbReference type="STRING" id="321267.SHM7688_02559"/>
<name>A0A0P1FE48_9RHOB</name>
<dbReference type="InterPro" id="IPR051446">
    <property type="entry name" value="HTH_trans_reg/aminotransferase"/>
</dbReference>
<dbReference type="SUPFAM" id="SSF46785">
    <property type="entry name" value="Winged helix' DNA-binding domain"/>
    <property type="match status" value="1"/>
</dbReference>
<evidence type="ECO:0000256" key="4">
    <source>
        <dbReference type="ARBA" id="ARBA00023125"/>
    </source>
</evidence>
<dbReference type="Pfam" id="PF00155">
    <property type="entry name" value="Aminotran_1_2"/>
    <property type="match status" value="1"/>
</dbReference>
<dbReference type="Pfam" id="PF00392">
    <property type="entry name" value="GntR"/>
    <property type="match status" value="1"/>
</dbReference>
<sequence length="463" mass="50617">MTGTIWPPDFENCTDPKYLVLVQSLRCAVRSGHLAVGEKLPPVRDLAWQLGITPGTVARAYKLAVEEGLLETTVGRGTFVADGRLEPMLGPEPLVTLSQSEDVDLRAVRVPDVGQDKAIHGAMARVLAAEPSYLLCPDSVTDLVARQAVVNWIGHDIAARLSIDDVVLTLGAQNASMIAMQCCLHGSSPVVLTEEVTFPGVRHACRLLRADVIGVGIDQDGLRPDRLEEALRRHGAQVLVTSAQAHSPTTVHTPLARRQEIAELARRYNLQIIEDDCYGLNASETPSYRMLCPDRAWYLGSLTKAVSSALRFGFLVPPEGRAQMARHVMQSNCYGVPQPMLDICAELILSGEAAAIRQKVIAAIEKRVRVAVNILGSWDIRWRRDVPFIWLKLPQGWRGSTFVRACDARGIRIKSADEYALPDGQAPNAVRIALAPELPVADLQAALEIVSELLAKPPLWNEN</sequence>
<keyword evidence="3" id="KW-0805">Transcription regulation</keyword>
<feature type="domain" description="HTH gntR-type" evidence="6">
    <location>
        <begin position="15"/>
        <end position="83"/>
    </location>
</feature>
<dbReference type="InterPro" id="IPR015424">
    <property type="entry name" value="PyrdxlP-dep_Trfase"/>
</dbReference>
<keyword evidence="4" id="KW-0238">DNA-binding</keyword>
<dbReference type="Gene3D" id="1.10.10.10">
    <property type="entry name" value="Winged helix-like DNA-binding domain superfamily/Winged helix DNA-binding domain"/>
    <property type="match status" value="1"/>
</dbReference>
<evidence type="ECO:0000256" key="5">
    <source>
        <dbReference type="ARBA" id="ARBA00023163"/>
    </source>
</evidence>